<evidence type="ECO:0000313" key="11">
    <source>
        <dbReference type="Proteomes" id="UP001460072"/>
    </source>
</evidence>
<gene>
    <name evidence="10" type="ORF">WFZ85_01075</name>
</gene>
<feature type="chain" id="PRO_5046985579" evidence="7">
    <location>
        <begin position="17"/>
        <end position="621"/>
    </location>
</feature>
<evidence type="ECO:0000256" key="1">
    <source>
        <dbReference type="ARBA" id="ARBA00011073"/>
    </source>
</evidence>
<evidence type="ECO:0000256" key="7">
    <source>
        <dbReference type="SAM" id="SignalP"/>
    </source>
</evidence>
<dbReference type="Pfam" id="PF18962">
    <property type="entry name" value="Por_Secre_tail"/>
    <property type="match status" value="1"/>
</dbReference>
<dbReference type="PROSITE" id="PS00138">
    <property type="entry name" value="SUBTILASE_SER"/>
    <property type="match status" value="1"/>
</dbReference>
<dbReference type="SUPFAM" id="SSF49785">
    <property type="entry name" value="Galactose-binding domain-like"/>
    <property type="match status" value="1"/>
</dbReference>
<reference evidence="10 11" key="1">
    <citation type="submission" date="2024-03" db="EMBL/GenBank/DDBJ databases">
        <title>Two novel species of the genus Flavobacterium exhibiting potentially degradation of complex polysaccharides.</title>
        <authorList>
            <person name="Lian X."/>
        </authorList>
    </citation>
    <scope>NUCLEOTIDE SEQUENCE [LARGE SCALE GENOMIC DNA]</scope>
    <source>
        <strain evidence="11">j3</strain>
    </source>
</reference>
<dbReference type="InterPro" id="IPR008979">
    <property type="entry name" value="Galactose-bd-like_sf"/>
</dbReference>
<feature type="active site" description="Charge relay system" evidence="6">
    <location>
        <position position="117"/>
    </location>
</feature>
<dbReference type="InterPro" id="IPR050131">
    <property type="entry name" value="Peptidase_S8_subtilisin-like"/>
</dbReference>
<evidence type="ECO:0000313" key="10">
    <source>
        <dbReference type="EMBL" id="MEM0541195.1"/>
    </source>
</evidence>
<dbReference type="Proteomes" id="UP001460072">
    <property type="component" value="Unassembled WGS sequence"/>
</dbReference>
<keyword evidence="3 7" id="KW-0732">Signal</keyword>
<name>A0ABU9N0Q0_9FLAO</name>
<keyword evidence="2 6" id="KW-0645">Protease</keyword>
<comment type="caution">
    <text evidence="10">The sequence shown here is derived from an EMBL/GenBank/DDBJ whole genome shotgun (WGS) entry which is preliminary data.</text>
</comment>
<feature type="domain" description="Peptidase S8/S53" evidence="8">
    <location>
        <begin position="136"/>
        <end position="385"/>
    </location>
</feature>
<dbReference type="InterPro" id="IPR000209">
    <property type="entry name" value="Peptidase_S8/S53_dom"/>
</dbReference>
<organism evidence="10 11">
    <name type="scientific">Flavobacterium aureirubrum</name>
    <dbReference type="NCBI Taxonomy" id="3133147"/>
    <lineage>
        <taxon>Bacteria</taxon>
        <taxon>Pseudomonadati</taxon>
        <taxon>Bacteroidota</taxon>
        <taxon>Flavobacteriia</taxon>
        <taxon>Flavobacteriales</taxon>
        <taxon>Flavobacteriaceae</taxon>
        <taxon>Flavobacterium</taxon>
    </lineage>
</organism>
<dbReference type="PANTHER" id="PTHR43806:SF11">
    <property type="entry name" value="CEREVISIN-RELATED"/>
    <property type="match status" value="1"/>
</dbReference>
<keyword evidence="5 6" id="KW-0720">Serine protease</keyword>
<feature type="active site" description="Charge relay system" evidence="6">
    <location>
        <position position="330"/>
    </location>
</feature>
<dbReference type="EMBL" id="JBCGDO010000001">
    <property type="protein sequence ID" value="MEM0541195.1"/>
    <property type="molecule type" value="Genomic_DNA"/>
</dbReference>
<evidence type="ECO:0000259" key="9">
    <source>
        <dbReference type="Pfam" id="PF18962"/>
    </source>
</evidence>
<dbReference type="Gene3D" id="3.40.50.200">
    <property type="entry name" value="Peptidase S8/S53 domain"/>
    <property type="match status" value="1"/>
</dbReference>
<dbReference type="InterPro" id="IPR026444">
    <property type="entry name" value="Secre_tail"/>
</dbReference>
<dbReference type="PROSITE" id="PS51892">
    <property type="entry name" value="SUBTILASE"/>
    <property type="match status" value="1"/>
</dbReference>
<dbReference type="Gene3D" id="2.60.120.380">
    <property type="match status" value="1"/>
</dbReference>
<dbReference type="RefSeq" id="WP_342694432.1">
    <property type="nucleotide sequence ID" value="NZ_JBCGDO010000001.1"/>
</dbReference>
<feature type="active site" description="Charge relay system" evidence="6">
    <location>
        <position position="146"/>
    </location>
</feature>
<accession>A0ABU9N0Q0</accession>
<sequence length="621" mass="67557">MKNFLLLFFLSFSCFAQTIVERERIKSYYDFGKIAELYSKAESFYSVQKQLIKQYKENNFFIESENNSLQFIDNGSPLFFSVNNQGSAISLGINRLYPGGGLGLNLTGAGMLAGVWDGGLVRESHQELSGGKVIYGGDVNSNLSDHSTHVTGTIIARGVSPIRRGMAYNANAITYSFTDDYLEMLTFGSEGYLVSNHSYGLIATGITSARFGAYDFLAVQMDELANAFPYYQIVIAAGNDRNSFSLPQVVNKGGYDLISGRGVSKNSIVVAAVEDVPIYSDNFSVTMSAFSNFGPTDDGRIKPDISSKGVGVSSCTSFTDTSYATLQGTSMATPAITGMILLLQQHYNNLNPSNFMRAATVRGLICHSAKECGMNPGPDYEFGWGLGNAEEAVKIISGRGTTAILSEETLNNGEVFTKQISITATQNIAATICWTDPTGVPNASNDVDNRTARLVNNLDLKILKDGVTYYPWKLDFNDPLAQATNNSDNNVDNVEKVEIFNAPPGVYTIEVKHKGTLQGGVQNFSLIANGNNALSLNMTDFNNSDKIFVYPNPVKDILNFSIANEAEVSSITICDVAGKEVYSIDRISDISSLDISSLINGVYFITFQTEQSIVTKKFVKL</sequence>
<evidence type="ECO:0000256" key="2">
    <source>
        <dbReference type="ARBA" id="ARBA00022670"/>
    </source>
</evidence>
<protein>
    <submittedName>
        <fullName evidence="10">S8 family serine peptidase</fullName>
    </submittedName>
</protein>
<keyword evidence="4 6" id="KW-0378">Hydrolase</keyword>
<dbReference type="PRINTS" id="PR00723">
    <property type="entry name" value="SUBTILISIN"/>
</dbReference>
<dbReference type="InterPro" id="IPR015500">
    <property type="entry name" value="Peptidase_S8_subtilisin-rel"/>
</dbReference>
<evidence type="ECO:0000256" key="5">
    <source>
        <dbReference type="ARBA" id="ARBA00022825"/>
    </source>
</evidence>
<dbReference type="Pfam" id="PF00082">
    <property type="entry name" value="Peptidase_S8"/>
    <property type="match status" value="1"/>
</dbReference>
<dbReference type="InterPro" id="IPR036852">
    <property type="entry name" value="Peptidase_S8/S53_dom_sf"/>
</dbReference>
<dbReference type="CDD" id="cd04842">
    <property type="entry name" value="Peptidases_S8_Kp43_protease"/>
    <property type="match status" value="1"/>
</dbReference>
<feature type="signal peptide" evidence="7">
    <location>
        <begin position="1"/>
        <end position="16"/>
    </location>
</feature>
<dbReference type="SUPFAM" id="SSF52743">
    <property type="entry name" value="Subtilisin-like"/>
    <property type="match status" value="1"/>
</dbReference>
<dbReference type="NCBIfam" id="TIGR04183">
    <property type="entry name" value="Por_Secre_tail"/>
    <property type="match status" value="1"/>
</dbReference>
<keyword evidence="11" id="KW-1185">Reference proteome</keyword>
<evidence type="ECO:0000256" key="6">
    <source>
        <dbReference type="PROSITE-ProRule" id="PRU01240"/>
    </source>
</evidence>
<dbReference type="PANTHER" id="PTHR43806">
    <property type="entry name" value="PEPTIDASE S8"/>
    <property type="match status" value="1"/>
</dbReference>
<evidence type="ECO:0000256" key="4">
    <source>
        <dbReference type="ARBA" id="ARBA00022801"/>
    </source>
</evidence>
<proteinExistence type="inferred from homology"/>
<comment type="similarity">
    <text evidence="1 6">Belongs to the peptidase S8 family.</text>
</comment>
<dbReference type="InterPro" id="IPR034058">
    <property type="entry name" value="TagA/B/C/D_pept_dom"/>
</dbReference>
<feature type="domain" description="Secretion system C-terminal sorting" evidence="9">
    <location>
        <begin position="549"/>
        <end position="619"/>
    </location>
</feature>
<evidence type="ECO:0000259" key="8">
    <source>
        <dbReference type="Pfam" id="PF00082"/>
    </source>
</evidence>
<evidence type="ECO:0000256" key="3">
    <source>
        <dbReference type="ARBA" id="ARBA00022729"/>
    </source>
</evidence>
<dbReference type="InterPro" id="IPR023828">
    <property type="entry name" value="Peptidase_S8_Ser-AS"/>
</dbReference>